<dbReference type="EMBL" id="KE345074">
    <property type="protein sequence ID" value="EXB93492.1"/>
    <property type="molecule type" value="Genomic_DNA"/>
</dbReference>
<dbReference type="Proteomes" id="UP000030645">
    <property type="component" value="Unassembled WGS sequence"/>
</dbReference>
<gene>
    <name evidence="2" type="ORF">L484_006967</name>
</gene>
<proteinExistence type="predicted"/>
<organism evidence="2 3">
    <name type="scientific">Morus notabilis</name>
    <dbReference type="NCBI Taxonomy" id="981085"/>
    <lineage>
        <taxon>Eukaryota</taxon>
        <taxon>Viridiplantae</taxon>
        <taxon>Streptophyta</taxon>
        <taxon>Embryophyta</taxon>
        <taxon>Tracheophyta</taxon>
        <taxon>Spermatophyta</taxon>
        <taxon>Magnoliopsida</taxon>
        <taxon>eudicotyledons</taxon>
        <taxon>Gunneridae</taxon>
        <taxon>Pentapetalae</taxon>
        <taxon>rosids</taxon>
        <taxon>fabids</taxon>
        <taxon>Rosales</taxon>
        <taxon>Moraceae</taxon>
        <taxon>Moreae</taxon>
        <taxon>Morus</taxon>
    </lineage>
</organism>
<name>W9S7D3_9ROSA</name>
<protein>
    <recommendedName>
        <fullName evidence="1">Putative plant transposon protein domain-containing protein</fullName>
    </recommendedName>
</protein>
<feature type="domain" description="Putative plant transposon protein" evidence="1">
    <location>
        <begin position="98"/>
        <end position="230"/>
    </location>
</feature>
<reference evidence="3" key="1">
    <citation type="submission" date="2013-01" db="EMBL/GenBank/DDBJ databases">
        <title>Draft Genome Sequence of a Mulberry Tree, Morus notabilis C.K. Schneid.</title>
        <authorList>
            <person name="He N."/>
            <person name="Zhao S."/>
        </authorList>
    </citation>
    <scope>NUCLEOTIDE SEQUENCE</scope>
</reference>
<keyword evidence="3" id="KW-1185">Reference proteome</keyword>
<dbReference type="InterPro" id="IPR046796">
    <property type="entry name" value="Transposase_32_dom"/>
</dbReference>
<sequence>MPFKSKARKGKGVQIIIDSNSSESEQATENAEVKKFASPEAEQRFDACMNKRALHMERGFVYRRGRPSGYPSFIHSVIAAHTWHSFCHNPPAATVQLAINSLYDLPDVEDHFNSFADSLNEDQLDEVINELCVEGTEWWRATRGSMTFPKECLQPGPKIWYHFLRFRLMPSSHYRLVHKERAILLYCMMKGRPLNVGRMIRQQVGVCAGRKNGGLWFPSLITQLCIAHGVSIEEHEMKDGEQPEGR</sequence>
<dbReference type="AlphaFoldDB" id="W9S7D3"/>
<evidence type="ECO:0000259" key="1">
    <source>
        <dbReference type="Pfam" id="PF20167"/>
    </source>
</evidence>
<dbReference type="Pfam" id="PF20167">
    <property type="entry name" value="Transposase_32"/>
    <property type="match status" value="1"/>
</dbReference>
<evidence type="ECO:0000313" key="2">
    <source>
        <dbReference type="EMBL" id="EXB93492.1"/>
    </source>
</evidence>
<accession>W9S7D3</accession>
<evidence type="ECO:0000313" key="3">
    <source>
        <dbReference type="Proteomes" id="UP000030645"/>
    </source>
</evidence>